<dbReference type="AlphaFoldDB" id="A0AAE0PTI8"/>
<accession>A0AAE0PTI8</accession>
<evidence type="ECO:0000256" key="3">
    <source>
        <dbReference type="ARBA" id="ARBA00022692"/>
    </source>
</evidence>
<dbReference type="GO" id="GO:0005886">
    <property type="term" value="C:plasma membrane"/>
    <property type="evidence" value="ECO:0007669"/>
    <property type="project" value="UniProtKB-SubCell"/>
</dbReference>
<keyword evidence="4 11" id="KW-1133">Transmembrane helix</keyword>
<keyword evidence="5 10" id="KW-0297">G-protein coupled receptor</keyword>
<feature type="domain" description="G-protein coupled receptors family 1 profile" evidence="12">
    <location>
        <begin position="48"/>
        <end position="328"/>
    </location>
</feature>
<feature type="transmembrane region" description="Helical" evidence="11">
    <location>
        <begin position="137"/>
        <end position="158"/>
    </location>
</feature>
<dbReference type="InterPro" id="IPR000276">
    <property type="entry name" value="GPCR_Rhodpsn"/>
</dbReference>
<dbReference type="Pfam" id="PF00001">
    <property type="entry name" value="7tm_1"/>
    <property type="match status" value="1"/>
</dbReference>
<feature type="transmembrane region" description="Helical" evidence="11">
    <location>
        <begin position="179"/>
        <end position="200"/>
    </location>
</feature>
<evidence type="ECO:0000256" key="6">
    <source>
        <dbReference type="ARBA" id="ARBA00023136"/>
    </source>
</evidence>
<dbReference type="PANTHER" id="PTHR24228:SF53">
    <property type="entry name" value="MELATONIN RECEPTOR TYPE 1A"/>
    <property type="match status" value="1"/>
</dbReference>
<feature type="transmembrane region" description="Helical" evidence="11">
    <location>
        <begin position="29"/>
        <end position="54"/>
    </location>
</feature>
<dbReference type="PRINTS" id="PR00857">
    <property type="entry name" value="MELATONINR"/>
</dbReference>
<evidence type="ECO:0000256" key="11">
    <source>
        <dbReference type="SAM" id="Phobius"/>
    </source>
</evidence>
<feature type="transmembrane region" description="Helical" evidence="11">
    <location>
        <begin position="220"/>
        <end position="249"/>
    </location>
</feature>
<dbReference type="Proteomes" id="UP001274896">
    <property type="component" value="Unassembled WGS sequence"/>
</dbReference>
<dbReference type="Gene3D" id="1.20.1070.10">
    <property type="entry name" value="Rhodopsin 7-helix transmembrane proteins"/>
    <property type="match status" value="1"/>
</dbReference>
<feature type="transmembrane region" description="Helical" evidence="11">
    <location>
        <begin position="310"/>
        <end position="331"/>
    </location>
</feature>
<dbReference type="InterPro" id="IPR017452">
    <property type="entry name" value="GPCR_Rhodpsn_7TM"/>
</dbReference>
<gene>
    <name evidence="13" type="ORF">QTP70_032602</name>
</gene>
<protein>
    <recommendedName>
        <fullName evidence="12">G-protein coupled receptors family 1 profile domain-containing protein</fullName>
    </recommendedName>
</protein>
<comment type="subcellular location">
    <subcellularLocation>
        <location evidence="1">Cell membrane</location>
        <topology evidence="1">Multi-pass membrane protein</topology>
    </subcellularLocation>
</comment>
<keyword evidence="14" id="KW-1185">Reference proteome</keyword>
<evidence type="ECO:0000256" key="4">
    <source>
        <dbReference type="ARBA" id="ARBA00022989"/>
    </source>
</evidence>
<evidence type="ECO:0000256" key="7">
    <source>
        <dbReference type="ARBA" id="ARBA00023170"/>
    </source>
</evidence>
<organism evidence="13 14">
    <name type="scientific">Hemibagrus guttatus</name>
    <dbReference type="NCBI Taxonomy" id="175788"/>
    <lineage>
        <taxon>Eukaryota</taxon>
        <taxon>Metazoa</taxon>
        <taxon>Chordata</taxon>
        <taxon>Craniata</taxon>
        <taxon>Vertebrata</taxon>
        <taxon>Euteleostomi</taxon>
        <taxon>Actinopterygii</taxon>
        <taxon>Neopterygii</taxon>
        <taxon>Teleostei</taxon>
        <taxon>Ostariophysi</taxon>
        <taxon>Siluriformes</taxon>
        <taxon>Bagridae</taxon>
        <taxon>Hemibagrus</taxon>
    </lineage>
</organism>
<evidence type="ECO:0000256" key="5">
    <source>
        <dbReference type="ARBA" id="ARBA00023040"/>
    </source>
</evidence>
<keyword evidence="7 10" id="KW-0675">Receptor</keyword>
<evidence type="ECO:0000256" key="10">
    <source>
        <dbReference type="RuleBase" id="RU000688"/>
    </source>
</evidence>
<feature type="non-terminal residue" evidence="13">
    <location>
        <position position="377"/>
    </location>
</feature>
<dbReference type="PANTHER" id="PTHR24228">
    <property type="entry name" value="B2 BRADYKININ RECEPTOR/ANGIOTENSIN II RECEPTOR"/>
    <property type="match status" value="1"/>
</dbReference>
<keyword evidence="8 10" id="KW-0807">Transducer</keyword>
<feature type="transmembrane region" description="Helical" evidence="11">
    <location>
        <begin position="270"/>
        <end position="290"/>
    </location>
</feature>
<evidence type="ECO:0000256" key="8">
    <source>
        <dbReference type="ARBA" id="ARBA00023224"/>
    </source>
</evidence>
<evidence type="ECO:0000313" key="13">
    <source>
        <dbReference type="EMBL" id="KAK3507665.1"/>
    </source>
</evidence>
<evidence type="ECO:0000256" key="2">
    <source>
        <dbReference type="ARBA" id="ARBA00022475"/>
    </source>
</evidence>
<dbReference type="GO" id="GO:0008502">
    <property type="term" value="F:melatonin receptor activity"/>
    <property type="evidence" value="ECO:0007669"/>
    <property type="project" value="InterPro"/>
</dbReference>
<keyword evidence="3 10" id="KW-0812">Transmembrane</keyword>
<evidence type="ECO:0000259" key="12">
    <source>
        <dbReference type="PROSITE" id="PS50262"/>
    </source>
</evidence>
<dbReference type="SUPFAM" id="SSF81321">
    <property type="entry name" value="Family A G protein-coupled receptor-like"/>
    <property type="match status" value="1"/>
</dbReference>
<comment type="similarity">
    <text evidence="10">Belongs to the G-protein coupled receptor 1 family.</text>
</comment>
<name>A0AAE0PTI8_9TELE</name>
<reference evidence="13" key="1">
    <citation type="submission" date="2023-06" db="EMBL/GenBank/DDBJ databases">
        <title>Male Hemibagrus guttatus genome.</title>
        <authorList>
            <person name="Bian C."/>
        </authorList>
    </citation>
    <scope>NUCLEOTIDE SEQUENCE</scope>
    <source>
        <strain evidence="13">Male_cb2023</strain>
        <tissue evidence="13">Muscle</tissue>
    </source>
</reference>
<dbReference type="PROSITE" id="PS50262">
    <property type="entry name" value="G_PROTEIN_RECEP_F1_2"/>
    <property type="match status" value="1"/>
</dbReference>
<comment type="caution">
    <text evidence="13">The sequence shown here is derived from an EMBL/GenBank/DDBJ whole genome shotgun (WGS) entry which is preliminary data.</text>
</comment>
<dbReference type="EMBL" id="JAUCMX010000029">
    <property type="protein sequence ID" value="KAK3507665.1"/>
    <property type="molecule type" value="Genomic_DNA"/>
</dbReference>
<proteinExistence type="inferred from homology"/>
<evidence type="ECO:0000256" key="9">
    <source>
        <dbReference type="ARBA" id="ARBA00024876"/>
    </source>
</evidence>
<dbReference type="InterPro" id="IPR000025">
    <property type="entry name" value="Melatonin_rcpt"/>
</dbReference>
<feature type="transmembrane region" description="Helical" evidence="11">
    <location>
        <begin position="99"/>
        <end position="125"/>
    </location>
</feature>
<comment type="function">
    <text evidence="9">High affinity receptor for melatonin. The activity of this receptor is mediated by pertussis toxin sensitive G proteins that inhibits adenylate cyclase activity.</text>
</comment>
<keyword evidence="6 11" id="KW-0472">Membrane</keyword>
<dbReference type="PRINTS" id="PR00237">
    <property type="entry name" value="GPCRRHODOPSN"/>
</dbReference>
<dbReference type="PROSITE" id="PS00237">
    <property type="entry name" value="G_PROTEIN_RECEP_F1_1"/>
    <property type="match status" value="1"/>
</dbReference>
<sequence length="377" mass="41797">MPAVERLAMLLNGSQANSSTAGELHRPPWVTTALGCFLIFTIVVDILGNLLVIFSVYRNKKLRNAEYIANTFMNLYMPGVTMETTPETSAVSSDRVGNIFVVSLAVADLVVALYPYPLVLAAIFGHGWRAGAAQCQISGFLMGVSIVGSIFNIAGIAVNRYCYICHSLRYERLFSERNSACYVALIWALSVLAVVPNVFVGSLRYDDRVYSCTFAQSASAAYTLAVVSFHFLLPILVVAYCYLRIWVLVIRARRRARPETRPGGVTPQDVRNFVTMFAVFVLFAVCWAPLNAIGLAVAVAPERAVPEWLFVASYFLAYFNSCLNAIVYGALNQNFRREYKRIILSLCTASVFFPENSNDAQERLRSKPSPPITNNNQ</sequence>
<evidence type="ECO:0000313" key="14">
    <source>
        <dbReference type="Proteomes" id="UP001274896"/>
    </source>
</evidence>
<evidence type="ECO:0000256" key="1">
    <source>
        <dbReference type="ARBA" id="ARBA00004651"/>
    </source>
</evidence>
<keyword evidence="2" id="KW-1003">Cell membrane</keyword>